<evidence type="ECO:0000256" key="3">
    <source>
        <dbReference type="ARBA" id="ARBA00023136"/>
    </source>
</evidence>
<dbReference type="Proteomes" id="UP001141327">
    <property type="component" value="Unassembled WGS sequence"/>
</dbReference>
<keyword evidence="3 6" id="KW-0472">Membrane</keyword>
<evidence type="ECO:0000256" key="1">
    <source>
        <dbReference type="ARBA" id="ARBA00004180"/>
    </source>
</evidence>
<evidence type="ECO:0000256" key="4">
    <source>
        <dbReference type="ARBA" id="ARBA00023176"/>
    </source>
</evidence>
<reference evidence="8" key="1">
    <citation type="journal article" date="2022" name="bioRxiv">
        <title>Genomics of Preaxostyla Flagellates Illuminates Evolutionary Transitions and the Path Towards Mitochondrial Loss.</title>
        <authorList>
            <person name="Novak L.V.F."/>
            <person name="Treitli S.C."/>
            <person name="Pyrih J."/>
            <person name="Halakuc P."/>
            <person name="Pipaliya S.V."/>
            <person name="Vacek V."/>
            <person name="Brzon O."/>
            <person name="Soukal P."/>
            <person name="Eme L."/>
            <person name="Dacks J.B."/>
            <person name="Karnkowska A."/>
            <person name="Elias M."/>
            <person name="Hampl V."/>
        </authorList>
    </citation>
    <scope>NUCLEOTIDE SEQUENCE</scope>
    <source>
        <strain evidence="8">RCP-MX</strain>
    </source>
</reference>
<dbReference type="Pfam" id="PF01086">
    <property type="entry name" value="Clathrin_lg_ch"/>
    <property type="match status" value="1"/>
</dbReference>
<comment type="similarity">
    <text evidence="2 6">Belongs to the clathrin light chain family.</text>
</comment>
<keyword evidence="5 6" id="KW-0968">Cytoplasmic vesicle</keyword>
<evidence type="ECO:0000313" key="9">
    <source>
        <dbReference type="Proteomes" id="UP001141327"/>
    </source>
</evidence>
<proteinExistence type="inferred from homology"/>
<sequence length="145" mass="16514">MDSEAPVEQSPIEQAPVEPAPAPVEEAPLEPAAPQLSPLQQFEIEHAQFLQEKQRKSSEAQEKVIAEAAQDLAKFYETRTESIRKRATQNREEEALTKQHLESTEGTVWERACDLANFQQTFKKDTTRLRQTMLRLKNKPAVSRS</sequence>
<protein>
    <recommendedName>
        <fullName evidence="6">Clathrin light chain</fullName>
    </recommendedName>
</protein>
<keyword evidence="4 6" id="KW-0168">Coated pit</keyword>
<comment type="subcellular location">
    <subcellularLocation>
        <location evidence="1 6">Cytoplasmic vesicle membrane</location>
        <topology evidence="1 6">Peripheral membrane protein</topology>
        <orientation evidence="1 6">Cytoplasmic side</orientation>
    </subcellularLocation>
    <subcellularLocation>
        <location evidence="6">Membrane</location>
        <location evidence="6">Coated pit</location>
        <topology evidence="6">Peripheral membrane protein</topology>
        <orientation evidence="6">Cytoplasmic side</orientation>
    </subcellularLocation>
    <text evidence="6">Cytoplasmic face of coated pits and vesicles.</text>
</comment>
<feature type="region of interest" description="Disordered" evidence="7">
    <location>
        <begin position="1"/>
        <end position="41"/>
    </location>
</feature>
<accession>A0ABQ8UPM2</accession>
<comment type="function">
    <text evidence="6">Clathrin is the major protein of the polyhedral coat of coated pits and vesicles.</text>
</comment>
<evidence type="ECO:0000256" key="6">
    <source>
        <dbReference type="RuleBase" id="RU363137"/>
    </source>
</evidence>
<keyword evidence="9" id="KW-1185">Reference proteome</keyword>
<evidence type="ECO:0000256" key="7">
    <source>
        <dbReference type="SAM" id="MobiDB-lite"/>
    </source>
</evidence>
<organism evidence="8 9">
    <name type="scientific">Paratrimastix pyriformis</name>
    <dbReference type="NCBI Taxonomy" id="342808"/>
    <lineage>
        <taxon>Eukaryota</taxon>
        <taxon>Metamonada</taxon>
        <taxon>Preaxostyla</taxon>
        <taxon>Paratrimastigidae</taxon>
        <taxon>Paratrimastix</taxon>
    </lineage>
</organism>
<feature type="compositionally biased region" description="Low complexity" evidence="7">
    <location>
        <begin position="13"/>
        <end position="36"/>
    </location>
</feature>
<name>A0ABQ8UPM2_9EUKA</name>
<dbReference type="InterPro" id="IPR000996">
    <property type="entry name" value="Clathrin_L-chain"/>
</dbReference>
<evidence type="ECO:0000256" key="2">
    <source>
        <dbReference type="ARBA" id="ARBA00005263"/>
    </source>
</evidence>
<gene>
    <name evidence="8" type="ORF">PAPYR_3623</name>
</gene>
<evidence type="ECO:0000313" key="8">
    <source>
        <dbReference type="EMBL" id="KAJ4460233.1"/>
    </source>
</evidence>
<comment type="caution">
    <text evidence="8">The sequence shown here is derived from an EMBL/GenBank/DDBJ whole genome shotgun (WGS) entry which is preliminary data.</text>
</comment>
<evidence type="ECO:0000256" key="5">
    <source>
        <dbReference type="ARBA" id="ARBA00023329"/>
    </source>
</evidence>
<dbReference type="EMBL" id="JAPMOS010000014">
    <property type="protein sequence ID" value="KAJ4460233.1"/>
    <property type="molecule type" value="Genomic_DNA"/>
</dbReference>